<dbReference type="GO" id="GO:0007018">
    <property type="term" value="P:microtubule-based movement"/>
    <property type="evidence" value="ECO:0007669"/>
    <property type="project" value="InterPro"/>
</dbReference>
<evidence type="ECO:0000313" key="1">
    <source>
        <dbReference type="EMBL" id="KAJ1188153.1"/>
    </source>
</evidence>
<reference evidence="1" key="1">
    <citation type="journal article" date="2022" name="bioRxiv">
        <title>Sequencing and chromosome-scale assembly of the giantPleurodeles waltlgenome.</title>
        <authorList>
            <person name="Brown T."/>
            <person name="Elewa A."/>
            <person name="Iarovenko S."/>
            <person name="Subramanian E."/>
            <person name="Araus A.J."/>
            <person name="Petzold A."/>
            <person name="Susuki M."/>
            <person name="Suzuki K.-i.T."/>
            <person name="Hayashi T."/>
            <person name="Toyoda A."/>
            <person name="Oliveira C."/>
            <person name="Osipova E."/>
            <person name="Leigh N.D."/>
            <person name="Simon A."/>
            <person name="Yun M.H."/>
        </authorList>
    </citation>
    <scope>NUCLEOTIDE SEQUENCE</scope>
    <source>
        <strain evidence="1">20211129_DDA</strain>
        <tissue evidence="1">Liver</tissue>
    </source>
</reference>
<proteinExistence type="predicted"/>
<sequence>MHSAVRREIMEAISAYEDKPRDQWLFDYSAQAALTGSQIWWVADVGIAFERLEEGFETALKDYNRKQIAQLNALINMLLGELTPGDRQKIMTICTIDVHARDVVAKLIAQKVIRCRAITLMHF</sequence>
<organism evidence="1 2">
    <name type="scientific">Pleurodeles waltl</name>
    <name type="common">Iberian ribbed newt</name>
    <dbReference type="NCBI Taxonomy" id="8319"/>
    <lineage>
        <taxon>Eukaryota</taxon>
        <taxon>Metazoa</taxon>
        <taxon>Chordata</taxon>
        <taxon>Craniata</taxon>
        <taxon>Vertebrata</taxon>
        <taxon>Euteleostomi</taxon>
        <taxon>Amphibia</taxon>
        <taxon>Batrachia</taxon>
        <taxon>Caudata</taxon>
        <taxon>Salamandroidea</taxon>
        <taxon>Salamandridae</taxon>
        <taxon>Pleurodelinae</taxon>
        <taxon>Pleurodeles</taxon>
    </lineage>
</organism>
<dbReference type="GO" id="GO:0045505">
    <property type="term" value="F:dynein intermediate chain binding"/>
    <property type="evidence" value="ECO:0007669"/>
    <property type="project" value="InterPro"/>
</dbReference>
<keyword evidence="2" id="KW-1185">Reference proteome</keyword>
<comment type="caution">
    <text evidence="1">The sequence shown here is derived from an EMBL/GenBank/DDBJ whole genome shotgun (WGS) entry which is preliminary data.</text>
</comment>
<dbReference type="GO" id="GO:0030286">
    <property type="term" value="C:dynein complex"/>
    <property type="evidence" value="ECO:0007669"/>
    <property type="project" value="InterPro"/>
</dbReference>
<dbReference type="Gene3D" id="1.20.58.1120">
    <property type="match status" value="1"/>
</dbReference>
<accession>A0AAV7UKG0</accession>
<evidence type="ECO:0000313" key="2">
    <source>
        <dbReference type="Proteomes" id="UP001066276"/>
    </source>
</evidence>
<name>A0AAV7UKG0_PLEWA</name>
<protein>
    <submittedName>
        <fullName evidence="1">Uncharacterized protein</fullName>
    </submittedName>
</protein>
<dbReference type="AlphaFoldDB" id="A0AAV7UKG0"/>
<dbReference type="InterPro" id="IPR026983">
    <property type="entry name" value="DHC"/>
</dbReference>
<dbReference type="PANTHER" id="PTHR45703">
    <property type="entry name" value="DYNEIN HEAVY CHAIN"/>
    <property type="match status" value="1"/>
</dbReference>
<dbReference type="GO" id="GO:0051959">
    <property type="term" value="F:dynein light intermediate chain binding"/>
    <property type="evidence" value="ECO:0007669"/>
    <property type="project" value="InterPro"/>
</dbReference>
<dbReference type="PANTHER" id="PTHR45703:SF12">
    <property type="entry name" value="DYNEIN AXONEMAL HEAVY CHAIN 11"/>
    <property type="match status" value="1"/>
</dbReference>
<dbReference type="EMBL" id="JANPWB010000005">
    <property type="protein sequence ID" value="KAJ1188153.1"/>
    <property type="molecule type" value="Genomic_DNA"/>
</dbReference>
<dbReference type="Proteomes" id="UP001066276">
    <property type="component" value="Chromosome 3_1"/>
</dbReference>
<gene>
    <name evidence="1" type="ORF">NDU88_004917</name>
</gene>